<dbReference type="EMBL" id="NRSZ01000018">
    <property type="protein sequence ID" value="PNY29958.1"/>
    <property type="molecule type" value="Genomic_DNA"/>
</dbReference>
<dbReference type="Proteomes" id="UP000236621">
    <property type="component" value="Unassembled WGS sequence"/>
</dbReference>
<evidence type="ECO:0000313" key="2">
    <source>
        <dbReference type="Proteomes" id="UP000236621"/>
    </source>
</evidence>
<reference evidence="1 2" key="1">
    <citation type="submission" date="2017-08" db="EMBL/GenBank/DDBJ databases">
        <title>Harnessing the power of phylogenomics to disentangle the directionality and signatures of interkingdom host jumping in the parasitic fungal genus Tolypocladium.</title>
        <authorList>
            <person name="Quandt C.A."/>
            <person name="Patterson W."/>
            <person name="Spatafora J.W."/>
        </authorList>
    </citation>
    <scope>NUCLEOTIDE SEQUENCE [LARGE SCALE GENOMIC DNA]</scope>
    <source>
        <strain evidence="1 2">CBS 113982</strain>
    </source>
</reference>
<accession>A0A2K3QR06</accession>
<keyword evidence="2" id="KW-1185">Reference proteome</keyword>
<organism evidence="1 2">
    <name type="scientific">Tolypocladium capitatum</name>
    <dbReference type="NCBI Taxonomy" id="45235"/>
    <lineage>
        <taxon>Eukaryota</taxon>
        <taxon>Fungi</taxon>
        <taxon>Dikarya</taxon>
        <taxon>Ascomycota</taxon>
        <taxon>Pezizomycotina</taxon>
        <taxon>Sordariomycetes</taxon>
        <taxon>Hypocreomycetidae</taxon>
        <taxon>Hypocreales</taxon>
        <taxon>Ophiocordycipitaceae</taxon>
        <taxon>Tolypocladium</taxon>
    </lineage>
</organism>
<sequence>MSYTILRRSALYPCRINMYGYLCPDVSIVGLLSLELHPSTLHHRPAQPKFPLMPRPEANPELRPSLTGRFATVPCALTPETMRSRPVSMTTPPIIISDSRLKVEYEVQLAHVLKQPVQGLDVDLYQVDQGERRLGRRRYHDEVEGRIVAVGDERGVRGARCGEQRRQGQKVAGAGRSVRHEGEDLGYQPLLNARFLDPAC</sequence>
<evidence type="ECO:0000313" key="1">
    <source>
        <dbReference type="EMBL" id="PNY29958.1"/>
    </source>
</evidence>
<name>A0A2K3QR06_9HYPO</name>
<comment type="caution">
    <text evidence="1">The sequence shown here is derived from an EMBL/GenBank/DDBJ whole genome shotgun (WGS) entry which is preliminary data.</text>
</comment>
<dbReference type="AlphaFoldDB" id="A0A2K3QR06"/>
<gene>
    <name evidence="1" type="ORF">TCAP_00132</name>
</gene>
<protein>
    <submittedName>
        <fullName evidence="1">Frataxin</fullName>
    </submittedName>
</protein>
<proteinExistence type="predicted"/>